<sequence>MWGVIISLLLSWWALCFGTVIIGLVMLFLAPHLLLLPLLLSPIANGFLMGGFLYWNNTKEKIEKEKNLEYLEPTIFDEPEIIDCISTVNQQELESQLLLSIHSEDYNNTHKLIANGFTIRTQEFADKCKYLMKKCQNQDLIKLISFLLRRDNY</sequence>
<reference evidence="2" key="1">
    <citation type="submission" date="2016-10" db="EMBL/GenBank/DDBJ databases">
        <title>Evolution and Comparative Genomics of Conjugative MDR Plasmids in Vibrio species.</title>
        <authorList>
            <person name="Li R."/>
            <person name="Ye L."/>
            <person name="Wong M.Ho.Yin."/>
            <person name="Zheng Z."/>
            <person name="Chan E.Wai.Chi."/>
            <person name="Chen S."/>
        </authorList>
    </citation>
    <scope>NUCLEOTIDE SEQUENCE</scope>
    <source>
        <plasmid evidence="2">pVAS114</plasmid>
    </source>
</reference>
<feature type="transmembrane region" description="Helical" evidence="1">
    <location>
        <begin position="7"/>
        <end position="29"/>
    </location>
</feature>
<evidence type="ECO:0000313" key="2">
    <source>
        <dbReference type="EMBL" id="APU91091.1"/>
    </source>
</evidence>
<feature type="transmembrane region" description="Helical" evidence="1">
    <location>
        <begin position="35"/>
        <end position="55"/>
    </location>
</feature>
<accession>A0A1P8DPP1</accession>
<keyword evidence="1" id="KW-1133">Transmembrane helix</keyword>
<evidence type="ECO:0000256" key="1">
    <source>
        <dbReference type="SAM" id="Phobius"/>
    </source>
</evidence>
<organism evidence="2">
    <name type="scientific">Vibrio alginolyticus</name>
    <dbReference type="NCBI Taxonomy" id="663"/>
    <lineage>
        <taxon>Bacteria</taxon>
        <taxon>Pseudomonadati</taxon>
        <taxon>Pseudomonadota</taxon>
        <taxon>Gammaproteobacteria</taxon>
        <taxon>Vibrionales</taxon>
        <taxon>Vibrionaceae</taxon>
        <taxon>Vibrio</taxon>
    </lineage>
</organism>
<keyword evidence="1" id="KW-0812">Transmembrane</keyword>
<dbReference type="EMBL" id="KX957969">
    <property type="protein sequence ID" value="APU91091.1"/>
    <property type="molecule type" value="Genomic_DNA"/>
</dbReference>
<keyword evidence="2" id="KW-0614">Plasmid</keyword>
<geneLocation type="plasmid" evidence="2">
    <name>pVAS114</name>
</geneLocation>
<protein>
    <submittedName>
        <fullName evidence="2">Uncharacterized protein</fullName>
    </submittedName>
</protein>
<keyword evidence="1" id="KW-0472">Membrane</keyword>
<proteinExistence type="predicted"/>
<dbReference type="AlphaFoldDB" id="A0A1P8DPP1"/>
<name>A0A1P8DPP1_VIBAL</name>